<dbReference type="CDD" id="cd08349">
    <property type="entry name" value="BLMA_like"/>
    <property type="match status" value="1"/>
</dbReference>
<evidence type="ECO:0000313" key="6">
    <source>
        <dbReference type="Proteomes" id="UP000683291"/>
    </source>
</evidence>
<protein>
    <recommendedName>
        <fullName evidence="2">Bleomycin resistance protein</fullName>
    </recommendedName>
</protein>
<dbReference type="PROSITE" id="PS51819">
    <property type="entry name" value="VOC"/>
    <property type="match status" value="1"/>
</dbReference>
<proteinExistence type="inferred from homology"/>
<dbReference type="Gene3D" id="3.10.180.10">
    <property type="entry name" value="2,3-Dihydroxybiphenyl 1,2-Dioxygenase, domain 1"/>
    <property type="match status" value="1"/>
</dbReference>
<dbReference type="InterPro" id="IPR029068">
    <property type="entry name" value="Glyas_Bleomycin-R_OHBP_Dase"/>
</dbReference>
<evidence type="ECO:0000313" key="5">
    <source>
        <dbReference type="EMBL" id="QUJ77146.1"/>
    </source>
</evidence>
<accession>A0A975JEQ2</accession>
<dbReference type="Proteomes" id="UP000683291">
    <property type="component" value="Chromosome 1"/>
</dbReference>
<evidence type="ECO:0000259" key="4">
    <source>
        <dbReference type="PROSITE" id="PS51819"/>
    </source>
</evidence>
<dbReference type="Pfam" id="PF19581">
    <property type="entry name" value="Glyoxalase_7"/>
    <property type="match status" value="1"/>
</dbReference>
<dbReference type="EMBL" id="CP073581">
    <property type="protein sequence ID" value="QUJ77146.1"/>
    <property type="molecule type" value="Genomic_DNA"/>
</dbReference>
<dbReference type="AlphaFoldDB" id="A0A975JEQ2"/>
<keyword evidence="3" id="KW-0046">Antibiotic resistance</keyword>
<dbReference type="KEGG" id="sual:KDD17_03720"/>
<dbReference type="SUPFAM" id="SSF54593">
    <property type="entry name" value="Glyoxalase/Bleomycin resistance protein/Dihydroxybiphenyl dioxygenase"/>
    <property type="match status" value="1"/>
</dbReference>
<evidence type="ECO:0000256" key="3">
    <source>
        <dbReference type="ARBA" id="ARBA00023251"/>
    </source>
</evidence>
<reference evidence="5" key="1">
    <citation type="submission" date="2021-04" db="EMBL/GenBank/DDBJ databases">
        <title>Complete genome sequence for Sulfitobacter sp. strain JK7-1.</title>
        <authorList>
            <person name="Park S.-J."/>
        </authorList>
    </citation>
    <scope>NUCLEOTIDE SEQUENCE</scope>
    <source>
        <strain evidence="5">JK7-1</strain>
    </source>
</reference>
<dbReference type="RefSeq" id="WP_212705341.1">
    <property type="nucleotide sequence ID" value="NZ_CP073581.1"/>
</dbReference>
<keyword evidence="6" id="KW-1185">Reference proteome</keyword>
<gene>
    <name evidence="5" type="ORF">KDD17_03720</name>
</gene>
<sequence>MKAAVPILRSLDEAQTRAFYIDFLGFEILFEHRFDGDAPLYLGLRQGACELHLSEHFGDAVPGAGLRIEVADVAAYCTELNAKSYTFARPGVQVQEWGWDEMMIKDPSGNRLVFCTPNDRG</sequence>
<dbReference type="GO" id="GO:0046677">
    <property type="term" value="P:response to antibiotic"/>
    <property type="evidence" value="ECO:0007669"/>
    <property type="project" value="UniProtKB-KW"/>
</dbReference>
<evidence type="ECO:0000256" key="1">
    <source>
        <dbReference type="ARBA" id="ARBA00011051"/>
    </source>
</evidence>
<organism evidence="5 6">
    <name type="scientific">Sulfitobacter albidus</name>
    <dbReference type="NCBI Taxonomy" id="2829501"/>
    <lineage>
        <taxon>Bacteria</taxon>
        <taxon>Pseudomonadati</taxon>
        <taxon>Pseudomonadota</taxon>
        <taxon>Alphaproteobacteria</taxon>
        <taxon>Rhodobacterales</taxon>
        <taxon>Roseobacteraceae</taxon>
        <taxon>Sulfitobacter</taxon>
    </lineage>
</organism>
<name>A0A975JEQ2_9RHOB</name>
<dbReference type="InterPro" id="IPR000335">
    <property type="entry name" value="Bleomycin-R"/>
</dbReference>
<comment type="similarity">
    <text evidence="1">Belongs to the bleomycin resistance protein family.</text>
</comment>
<dbReference type="InterPro" id="IPR037523">
    <property type="entry name" value="VOC_core"/>
</dbReference>
<evidence type="ECO:0000256" key="2">
    <source>
        <dbReference type="ARBA" id="ARBA00021572"/>
    </source>
</evidence>
<feature type="domain" description="VOC" evidence="4">
    <location>
        <begin position="1"/>
        <end position="117"/>
    </location>
</feature>